<dbReference type="AlphaFoldDB" id="A0AAJ1PRL9"/>
<keyword evidence="1" id="KW-0472">Membrane</keyword>
<proteinExistence type="predicted"/>
<dbReference type="CDD" id="cd02440">
    <property type="entry name" value="AdoMet_MTases"/>
    <property type="match status" value="1"/>
</dbReference>
<feature type="domain" description="Methyltransferase" evidence="2">
    <location>
        <begin position="451"/>
        <end position="576"/>
    </location>
</feature>
<dbReference type="PANTHER" id="PTHR43861">
    <property type="entry name" value="TRANS-ACONITATE 2-METHYLTRANSFERASE-RELATED"/>
    <property type="match status" value="1"/>
</dbReference>
<feature type="transmembrane region" description="Helical" evidence="1">
    <location>
        <begin position="42"/>
        <end position="63"/>
    </location>
</feature>
<feature type="transmembrane region" description="Helical" evidence="1">
    <location>
        <begin position="385"/>
        <end position="409"/>
    </location>
</feature>
<feature type="transmembrane region" description="Helical" evidence="1">
    <location>
        <begin position="215"/>
        <end position="235"/>
    </location>
</feature>
<comment type="caution">
    <text evidence="3">The sequence shown here is derived from an EMBL/GenBank/DDBJ whole genome shotgun (WGS) entry which is preliminary data.</text>
</comment>
<feature type="transmembrane region" description="Helical" evidence="1">
    <location>
        <begin position="319"/>
        <end position="341"/>
    </location>
</feature>
<feature type="transmembrane region" description="Helical" evidence="1">
    <location>
        <begin position="361"/>
        <end position="379"/>
    </location>
</feature>
<dbReference type="SUPFAM" id="SSF53335">
    <property type="entry name" value="S-adenosyl-L-methionine-dependent methyltransferases"/>
    <property type="match status" value="1"/>
</dbReference>
<dbReference type="Pfam" id="PF13847">
    <property type="entry name" value="Methyltransf_31"/>
    <property type="match status" value="1"/>
</dbReference>
<dbReference type="GO" id="GO:0008168">
    <property type="term" value="F:methyltransferase activity"/>
    <property type="evidence" value="ECO:0007669"/>
    <property type="project" value="UniProtKB-KW"/>
</dbReference>
<evidence type="ECO:0000259" key="2">
    <source>
        <dbReference type="Pfam" id="PF13847"/>
    </source>
</evidence>
<sequence length="654" mass="76673">MIKSQFKENLIKYISAISISSIGSEAFKLASSLYIYRFTGDFWLVTIMYLLLQLPTLFVYGFANKLSSLLKDRKALLLADIASAIFLLIPIGMYFAYAPNLQVPIFSYILVAINTIIGFIHSYRFIHLKNVTYYIANNSNEMKNYNIGFSLSIGIGLFLSPILSLFLFNYLEFYILVFFNIATFIISGFLYFSLKTKEMPYEFKQDVTKKTETKPAISSWMYVIFVSIFIGIFLYPKNSGLIPFFEYSKFDYKSWTFYLTIIMSGIGLLASIIIITLNNAKKTKNWLNKVENRWLILAMVLLNLTWVIIDLFVNKTQTVIYYIVVNTIQQMLFSLMLPSYYSETYHLFSKKYYQKQNGLSMIARIIVPSIITLLITLVLKLQNYYYAYLVYSIFIIILAIIIILSHIFIKRYNVSKYYDSAQATKSYATTSKKGLWVSEAQVLERQFPDKEKEIKILDLGCGMGRTTFALQKLYFNAEIDAIDINKNYIKFLQKNNTFTNINFLEFDISKKLNKCQEIRDKKYDLILFSFNGLSNIIKAKDVKRTIKNIEFLLKKQGKFIFTLHNMFSSEQYTKFWKEEIKVDEIDLLSNKKVLIKQEYGEEIKNRFYSQQNVKTLLENYNLTLNESFIRNDELEPDWVKEISYNCIFYVAQKK</sequence>
<evidence type="ECO:0000313" key="4">
    <source>
        <dbReference type="Proteomes" id="UP001224428"/>
    </source>
</evidence>
<keyword evidence="1" id="KW-1133">Transmembrane helix</keyword>
<dbReference type="RefSeq" id="WP_283827109.1">
    <property type="nucleotide sequence ID" value="NZ_JASDDP010000008.1"/>
</dbReference>
<evidence type="ECO:0000256" key="1">
    <source>
        <dbReference type="SAM" id="Phobius"/>
    </source>
</evidence>
<organism evidence="3 4">
    <name type="scientific">Mycoplasma phocimorsus</name>
    <dbReference type="NCBI Taxonomy" id="3045839"/>
    <lineage>
        <taxon>Bacteria</taxon>
        <taxon>Bacillati</taxon>
        <taxon>Mycoplasmatota</taxon>
        <taxon>Mollicutes</taxon>
        <taxon>Mycoplasmataceae</taxon>
        <taxon>Mycoplasma</taxon>
    </lineage>
</organism>
<feature type="transmembrane region" description="Helical" evidence="1">
    <location>
        <begin position="75"/>
        <end position="97"/>
    </location>
</feature>
<name>A0AAJ1PRL9_9MOLU</name>
<feature type="transmembrane region" description="Helical" evidence="1">
    <location>
        <begin position="255"/>
        <end position="274"/>
    </location>
</feature>
<dbReference type="InterPro" id="IPR029063">
    <property type="entry name" value="SAM-dependent_MTases_sf"/>
</dbReference>
<dbReference type="InterPro" id="IPR025714">
    <property type="entry name" value="Methyltranfer_dom"/>
</dbReference>
<dbReference type="SUPFAM" id="SSF103473">
    <property type="entry name" value="MFS general substrate transporter"/>
    <property type="match status" value="1"/>
</dbReference>
<reference evidence="3" key="1">
    <citation type="submission" date="2023-05" db="EMBL/GenBank/DDBJ databases">
        <title>Mycoplasma phocimorsus sp. nov., isolated from Scandinavian patients with seal finger or septic arthritis after contact with seals.</title>
        <authorList>
            <person name="Skafte-Holm A."/>
            <person name="Pedersen T.R."/>
            <person name="Froelund M."/>
            <person name="Stegger M."/>
            <person name="Qvortrup K."/>
            <person name="Michaels D.L."/>
            <person name="Brown D.R."/>
            <person name="Jensen J.S."/>
        </authorList>
    </citation>
    <scope>NUCLEOTIDE SEQUENCE</scope>
    <source>
        <strain evidence="3">M5725</strain>
    </source>
</reference>
<dbReference type="Proteomes" id="UP001224428">
    <property type="component" value="Unassembled WGS sequence"/>
</dbReference>
<dbReference type="Gene3D" id="1.20.1250.20">
    <property type="entry name" value="MFS general substrate transporter like domains"/>
    <property type="match status" value="1"/>
</dbReference>
<protein>
    <submittedName>
        <fullName evidence="3">Methyltransferase domain-containing protein</fullName>
    </submittedName>
</protein>
<feature type="transmembrane region" description="Helical" evidence="1">
    <location>
        <begin position="147"/>
        <end position="167"/>
    </location>
</feature>
<keyword evidence="3" id="KW-0808">Transferase</keyword>
<keyword evidence="4" id="KW-1185">Reference proteome</keyword>
<keyword evidence="3" id="KW-0489">Methyltransferase</keyword>
<gene>
    <name evidence="3" type="ORF">QLQ80_00505</name>
</gene>
<dbReference type="EMBL" id="JASDDP010000008">
    <property type="protein sequence ID" value="MDJ1645571.1"/>
    <property type="molecule type" value="Genomic_DNA"/>
</dbReference>
<dbReference type="InterPro" id="IPR036259">
    <property type="entry name" value="MFS_trans_sf"/>
</dbReference>
<feature type="transmembrane region" description="Helical" evidence="1">
    <location>
        <begin position="103"/>
        <end position="126"/>
    </location>
</feature>
<dbReference type="Gene3D" id="3.40.50.150">
    <property type="entry name" value="Vaccinia Virus protein VP39"/>
    <property type="match status" value="1"/>
</dbReference>
<feature type="transmembrane region" description="Helical" evidence="1">
    <location>
        <begin position="294"/>
        <end position="313"/>
    </location>
</feature>
<accession>A0AAJ1PRL9</accession>
<evidence type="ECO:0000313" key="3">
    <source>
        <dbReference type="EMBL" id="MDJ1645571.1"/>
    </source>
</evidence>
<keyword evidence="1" id="KW-0812">Transmembrane</keyword>
<dbReference type="PANTHER" id="PTHR43861:SF1">
    <property type="entry name" value="TRANS-ACONITATE 2-METHYLTRANSFERASE"/>
    <property type="match status" value="1"/>
</dbReference>
<dbReference type="GO" id="GO:0032259">
    <property type="term" value="P:methylation"/>
    <property type="evidence" value="ECO:0007669"/>
    <property type="project" value="UniProtKB-KW"/>
</dbReference>
<feature type="transmembrane region" description="Helical" evidence="1">
    <location>
        <begin position="173"/>
        <end position="194"/>
    </location>
</feature>